<evidence type="ECO:0000313" key="6">
    <source>
        <dbReference type="EMBL" id="KAL0640419.1"/>
    </source>
</evidence>
<dbReference type="PANTHER" id="PTHR42980:SF1">
    <property type="entry name" value="2-OXOISOVALERATE DEHYDROGENASE SUBUNIT BETA, MITOCHONDRIAL"/>
    <property type="match status" value="1"/>
</dbReference>
<dbReference type="SMART" id="SM00861">
    <property type="entry name" value="Transket_pyr"/>
    <property type="match status" value="1"/>
</dbReference>
<comment type="caution">
    <text evidence="6">The sequence shown here is derived from an EMBL/GenBank/DDBJ whole genome shotgun (WGS) entry which is preliminary data.</text>
</comment>
<proteinExistence type="predicted"/>
<dbReference type="InterPro" id="IPR005475">
    <property type="entry name" value="Transketolase-like_Pyr-bd"/>
</dbReference>
<dbReference type="Gene3D" id="3.40.50.920">
    <property type="match status" value="1"/>
</dbReference>
<protein>
    <recommendedName>
        <fullName evidence="2">3-methyl-2-oxobutanoate dehydrogenase (2-methylpropanoyl-transferring)</fullName>
        <ecNumber evidence="2">1.2.4.4</ecNumber>
    </recommendedName>
</protein>
<keyword evidence="7" id="KW-1185">Reference proteome</keyword>
<dbReference type="Pfam" id="PF02780">
    <property type="entry name" value="Transketolase_C"/>
    <property type="match status" value="1"/>
</dbReference>
<dbReference type="InterPro" id="IPR009014">
    <property type="entry name" value="Transketo_C/PFOR_II"/>
</dbReference>
<dbReference type="Gene3D" id="3.40.50.970">
    <property type="match status" value="1"/>
</dbReference>
<evidence type="ECO:0000256" key="3">
    <source>
        <dbReference type="ARBA" id="ARBA00023002"/>
    </source>
</evidence>
<dbReference type="PANTHER" id="PTHR42980">
    <property type="entry name" value="2-OXOISOVALERATE DEHYDROGENASE SUBUNIT BETA-RELATED"/>
    <property type="match status" value="1"/>
</dbReference>
<name>A0ABR3GX14_9PEZI</name>
<evidence type="ECO:0000313" key="7">
    <source>
        <dbReference type="Proteomes" id="UP001447188"/>
    </source>
</evidence>
<dbReference type="CDD" id="cd07036">
    <property type="entry name" value="TPP_PYR_E1-PDHc-beta_like"/>
    <property type="match status" value="1"/>
</dbReference>
<dbReference type="EMBL" id="JBBBZM010000003">
    <property type="protein sequence ID" value="KAL0640419.1"/>
    <property type="molecule type" value="Genomic_DNA"/>
</dbReference>
<dbReference type="InterPro" id="IPR029061">
    <property type="entry name" value="THDP-binding"/>
</dbReference>
<evidence type="ECO:0000256" key="4">
    <source>
        <dbReference type="ARBA" id="ARBA00051764"/>
    </source>
</evidence>
<dbReference type="SUPFAM" id="SSF52518">
    <property type="entry name" value="Thiamin diphosphate-binding fold (THDP-binding)"/>
    <property type="match status" value="1"/>
</dbReference>
<gene>
    <name evidence="6" type="ORF">Q9L58_000386</name>
</gene>
<reference evidence="6 7" key="1">
    <citation type="submission" date="2024-02" db="EMBL/GenBank/DDBJ databases">
        <title>Discinaceae phylogenomics.</title>
        <authorList>
            <person name="Dirks A.C."/>
            <person name="James T.Y."/>
        </authorList>
    </citation>
    <scope>NUCLEOTIDE SEQUENCE [LARGE SCALE GENOMIC DNA]</scope>
    <source>
        <strain evidence="6 7">ACD0624</strain>
    </source>
</reference>
<evidence type="ECO:0000259" key="5">
    <source>
        <dbReference type="SMART" id="SM00861"/>
    </source>
</evidence>
<organism evidence="6 7">
    <name type="scientific">Discina gigas</name>
    <dbReference type="NCBI Taxonomy" id="1032678"/>
    <lineage>
        <taxon>Eukaryota</taxon>
        <taxon>Fungi</taxon>
        <taxon>Dikarya</taxon>
        <taxon>Ascomycota</taxon>
        <taxon>Pezizomycotina</taxon>
        <taxon>Pezizomycetes</taxon>
        <taxon>Pezizales</taxon>
        <taxon>Discinaceae</taxon>
        <taxon>Discina</taxon>
    </lineage>
</organism>
<dbReference type="EC" id="1.2.4.4" evidence="2"/>
<dbReference type="Pfam" id="PF02779">
    <property type="entry name" value="Transket_pyr"/>
    <property type="match status" value="1"/>
</dbReference>
<comment type="catalytic activity">
    <reaction evidence="4">
        <text>N(6)-[(R)-lipoyl]-L-lysyl-[protein] + 3-methyl-2-oxobutanoate + H(+) = N(6)-[(R)-S(8)-2-methylpropanoyldihydrolipoyl]-L-lysyl-[protein] + CO2</text>
        <dbReference type="Rhea" id="RHEA:13457"/>
        <dbReference type="Rhea" id="RHEA-COMP:10474"/>
        <dbReference type="Rhea" id="RHEA-COMP:10497"/>
        <dbReference type="ChEBI" id="CHEBI:11851"/>
        <dbReference type="ChEBI" id="CHEBI:15378"/>
        <dbReference type="ChEBI" id="CHEBI:16526"/>
        <dbReference type="ChEBI" id="CHEBI:83099"/>
        <dbReference type="ChEBI" id="CHEBI:83142"/>
        <dbReference type="EC" id="1.2.4.4"/>
    </reaction>
    <physiologicalReaction direction="left-to-right" evidence="4">
        <dbReference type="Rhea" id="RHEA:13458"/>
    </physiologicalReaction>
</comment>
<dbReference type="InterPro" id="IPR033248">
    <property type="entry name" value="Transketolase_C"/>
</dbReference>
<dbReference type="SUPFAM" id="SSF52922">
    <property type="entry name" value="TK C-terminal domain-like"/>
    <property type="match status" value="1"/>
</dbReference>
<evidence type="ECO:0000256" key="1">
    <source>
        <dbReference type="ARBA" id="ARBA00001964"/>
    </source>
</evidence>
<dbReference type="Proteomes" id="UP001447188">
    <property type="component" value="Unassembled WGS sequence"/>
</dbReference>
<feature type="domain" description="Transketolase-like pyrimidine-binding" evidence="5">
    <location>
        <begin position="79"/>
        <end position="256"/>
    </location>
</feature>
<keyword evidence="3" id="KW-0560">Oxidoreductase</keyword>
<evidence type="ECO:0000256" key="2">
    <source>
        <dbReference type="ARBA" id="ARBA00012277"/>
    </source>
</evidence>
<sequence length="394" mass="42943">MFARRKPGFPSGFAEQGVAHEPACHALRPCATDADPGKRKLNIPIDYAASSYLAQTSQAAFKNHELPASLRTSSKTKRMNLFQAINDALATILETDEKACIFGEDVAFGGVFRCTMGLTERFGSERVFNTPLTEQGIIGFAIGMSAQGHTALPEIQFADYLFPSFDQLHNEASKMRYRTASAKAFNSGHFVVRMPTGAVGHGALYHSQSPEGFFAGTQGLRVIIPRGPIQAKGLLIAAARGPDPVVFMEPKLLYRAAVEEVPVGEYELPIDTAEVLQRGKHITLVSWGAMVYVCEVAARAAKERLGVDVEVIDLRAIRPWDKATVKDSVDKTGRCVVVHEASRTGGIGEGIAAEIQERSFLKLEAPVQRVTGWDVHVPLIFENFMIPDVASKFP</sequence>
<accession>A0ABR3GX14</accession>
<comment type="cofactor">
    <cofactor evidence="1">
        <name>thiamine diphosphate</name>
        <dbReference type="ChEBI" id="CHEBI:58937"/>
    </cofactor>
</comment>